<dbReference type="OrthoDB" id="3063971at2759"/>
<comment type="caution">
    <text evidence="1">The sequence shown here is derived from an EMBL/GenBank/DDBJ whole genome shotgun (WGS) entry which is preliminary data.</text>
</comment>
<dbReference type="Proteomes" id="UP000683000">
    <property type="component" value="Unassembled WGS sequence"/>
</dbReference>
<dbReference type="AlphaFoldDB" id="A0A8I2YVD8"/>
<evidence type="ECO:0000313" key="2">
    <source>
        <dbReference type="Proteomes" id="UP000683000"/>
    </source>
</evidence>
<protein>
    <submittedName>
        <fullName evidence="1">Uncharacterized protein</fullName>
    </submittedName>
</protein>
<sequence>MRAPALRKLLLRCSPGDEHVSAGPPLRRFLESSTHIKLLELHDVDLPREELVLCFTLLPRLEELRLHDSDISDEELRLLFGPAGLCPNLVRLDVRWCVHRQEPSTSRGGDGEIRASGGGSYYKLSTSEGTRCFRSRRIYDV</sequence>
<dbReference type="InterPro" id="IPR032675">
    <property type="entry name" value="LRR_dom_sf"/>
</dbReference>
<accession>A0A8I2YVD8</accession>
<reference evidence="1" key="1">
    <citation type="submission" date="2021-03" db="EMBL/GenBank/DDBJ databases">
        <title>Evolutionary innovations through gain and loss of genes in the ectomycorrhizal Boletales.</title>
        <authorList>
            <person name="Wu G."/>
            <person name="Miyauchi S."/>
            <person name="Morin E."/>
            <person name="Yang Z.-L."/>
            <person name="Xu J."/>
            <person name="Martin F.M."/>
        </authorList>
    </citation>
    <scope>NUCLEOTIDE SEQUENCE</scope>
    <source>
        <strain evidence="1">BR01</strain>
    </source>
</reference>
<keyword evidence="2" id="KW-1185">Reference proteome</keyword>
<dbReference type="SUPFAM" id="SSF52047">
    <property type="entry name" value="RNI-like"/>
    <property type="match status" value="1"/>
</dbReference>
<name>A0A8I2YVD8_9AGAM</name>
<organism evidence="1 2">
    <name type="scientific">Boletus reticuloceps</name>
    <dbReference type="NCBI Taxonomy" id="495285"/>
    <lineage>
        <taxon>Eukaryota</taxon>
        <taxon>Fungi</taxon>
        <taxon>Dikarya</taxon>
        <taxon>Basidiomycota</taxon>
        <taxon>Agaricomycotina</taxon>
        <taxon>Agaricomycetes</taxon>
        <taxon>Agaricomycetidae</taxon>
        <taxon>Boletales</taxon>
        <taxon>Boletineae</taxon>
        <taxon>Boletaceae</taxon>
        <taxon>Boletoideae</taxon>
        <taxon>Boletus</taxon>
    </lineage>
</organism>
<dbReference type="EMBL" id="JAGFBS010000006">
    <property type="protein sequence ID" value="KAG6378825.1"/>
    <property type="molecule type" value="Genomic_DNA"/>
</dbReference>
<proteinExistence type="predicted"/>
<dbReference type="Gene3D" id="3.80.10.10">
    <property type="entry name" value="Ribonuclease Inhibitor"/>
    <property type="match status" value="1"/>
</dbReference>
<gene>
    <name evidence="1" type="ORF">JVT61DRAFT_13105</name>
</gene>
<evidence type="ECO:0000313" key="1">
    <source>
        <dbReference type="EMBL" id="KAG6378825.1"/>
    </source>
</evidence>